<proteinExistence type="predicted"/>
<dbReference type="RefSeq" id="WP_088157670.1">
    <property type="nucleotide sequence ID" value="NZ_NHON01000158.1"/>
</dbReference>
<keyword evidence="3" id="KW-1185">Reference proteome</keyword>
<dbReference type="Proteomes" id="UP000196655">
    <property type="component" value="Unassembled WGS sequence"/>
</dbReference>
<dbReference type="GO" id="GO:0016491">
    <property type="term" value="F:oxidoreductase activity"/>
    <property type="evidence" value="ECO:0007669"/>
    <property type="project" value="InterPro"/>
</dbReference>
<dbReference type="Pfam" id="PF00248">
    <property type="entry name" value="Aldo_ket_red"/>
    <property type="match status" value="1"/>
</dbReference>
<sequence length="341" mass="37099">MDPIATRPLGKSGVPVTQLGFGGAPLGDFYQKLPDGQATQTMARALELGVTLVDTSPLYGYGLSEHRFGQVLRQRPRDSYVLSTKVGRVFEAPKRGAAVDHGGWAGGLEFDPVFDYSYDGAMRAFEQSLMRLGIPHVDILLIHDVDIWTHGSRPAYEQRLQEALAGAYKALLKLREQGVVKAIGVGVNEVESCMRFAEGGDFDCFLLAGRYTLLEQTALDDFLPLCQRRDIGIMLGGPYNSGILATGAVPGAKYNYKDAPPEILERVSRIEAVCRRHGVPLPAAAIQFPLAHPVVASMIPGAVKPEEVERNHALIATPIPAEFWAELKREGLVREDAPVPA</sequence>
<evidence type="ECO:0000259" key="1">
    <source>
        <dbReference type="Pfam" id="PF00248"/>
    </source>
</evidence>
<dbReference type="EMBL" id="NHON01000158">
    <property type="protein sequence ID" value="OWJ56875.1"/>
    <property type="molecule type" value="Genomic_DNA"/>
</dbReference>
<name>A0A211YV02_9PROT</name>
<reference evidence="3" key="1">
    <citation type="submission" date="2017-05" db="EMBL/GenBank/DDBJ databases">
        <authorList>
            <person name="Macchi M."/>
            <person name="Festa S."/>
            <person name="Coppotelli B.M."/>
            <person name="Morelli I.S."/>
        </authorList>
    </citation>
    <scope>NUCLEOTIDE SEQUENCE [LARGE SCALE GENOMIC DNA]</scope>
    <source>
        <strain evidence="3">I</strain>
    </source>
</reference>
<dbReference type="InterPro" id="IPR023210">
    <property type="entry name" value="NADP_OxRdtase_dom"/>
</dbReference>
<dbReference type="GO" id="GO:0005829">
    <property type="term" value="C:cytosol"/>
    <property type="evidence" value="ECO:0007669"/>
    <property type="project" value="TreeGrafter"/>
</dbReference>
<organism evidence="2 3">
    <name type="scientific">Inquilinus limosus</name>
    <dbReference type="NCBI Taxonomy" id="171674"/>
    <lineage>
        <taxon>Bacteria</taxon>
        <taxon>Pseudomonadati</taxon>
        <taxon>Pseudomonadota</taxon>
        <taxon>Alphaproteobacteria</taxon>
        <taxon>Rhodospirillales</taxon>
        <taxon>Rhodospirillaceae</taxon>
        <taxon>Inquilinus</taxon>
    </lineage>
</organism>
<comment type="caution">
    <text evidence="2">The sequence shown here is derived from an EMBL/GenBank/DDBJ whole genome shotgun (WGS) entry which is preliminary data.</text>
</comment>
<dbReference type="PANTHER" id="PTHR42686:SF1">
    <property type="entry name" value="GH17980P-RELATED"/>
    <property type="match status" value="1"/>
</dbReference>
<dbReference type="STRING" id="1122125.GCA_000423185_05103"/>
<dbReference type="OrthoDB" id="9768851at2"/>
<dbReference type="Gene3D" id="3.20.20.100">
    <property type="entry name" value="NADP-dependent oxidoreductase domain"/>
    <property type="match status" value="1"/>
</dbReference>
<dbReference type="InterPro" id="IPR020471">
    <property type="entry name" value="AKR"/>
</dbReference>
<accession>A0A211YV02</accession>
<dbReference type="InterPro" id="IPR036812">
    <property type="entry name" value="NAD(P)_OxRdtase_dom_sf"/>
</dbReference>
<dbReference type="PANTHER" id="PTHR42686">
    <property type="entry name" value="GH17980P-RELATED"/>
    <property type="match status" value="1"/>
</dbReference>
<evidence type="ECO:0000313" key="2">
    <source>
        <dbReference type="EMBL" id="OWJ56875.1"/>
    </source>
</evidence>
<dbReference type="AlphaFoldDB" id="A0A211YV02"/>
<protein>
    <submittedName>
        <fullName evidence="2">Pyridoxal 4-dehydrogenase</fullName>
    </submittedName>
</protein>
<gene>
    <name evidence="2" type="ORF">BWR60_34620</name>
</gene>
<evidence type="ECO:0000313" key="3">
    <source>
        <dbReference type="Proteomes" id="UP000196655"/>
    </source>
</evidence>
<dbReference type="SUPFAM" id="SSF51430">
    <property type="entry name" value="NAD(P)-linked oxidoreductase"/>
    <property type="match status" value="1"/>
</dbReference>
<feature type="domain" description="NADP-dependent oxidoreductase" evidence="1">
    <location>
        <begin position="19"/>
        <end position="328"/>
    </location>
</feature>